<dbReference type="SUPFAM" id="SSF53223">
    <property type="entry name" value="Aminoacid dehydrogenase-like, N-terminal domain"/>
    <property type="match status" value="1"/>
</dbReference>
<keyword evidence="4" id="KW-1185">Reference proteome</keyword>
<dbReference type="AlphaFoldDB" id="A0A443PVA5"/>
<dbReference type="InterPro" id="IPR046346">
    <property type="entry name" value="Aminoacid_DH-like_N_sf"/>
</dbReference>
<reference evidence="3 4" key="1">
    <citation type="journal article" date="2019" name="Nat. Plants">
        <title>Stout camphor tree genome fills gaps in understanding of flowering plant genome evolution.</title>
        <authorList>
            <person name="Chaw S.M."/>
            <person name="Liu Y.C."/>
            <person name="Wu Y.W."/>
            <person name="Wang H.Y."/>
            <person name="Lin C.I."/>
            <person name="Wu C.S."/>
            <person name="Ke H.M."/>
            <person name="Chang L.Y."/>
            <person name="Hsu C.Y."/>
            <person name="Yang H.T."/>
            <person name="Sudianto E."/>
            <person name="Hsu M.H."/>
            <person name="Wu K.P."/>
            <person name="Wang L.N."/>
            <person name="Leebens-Mack J.H."/>
            <person name="Tsai I.J."/>
        </authorList>
    </citation>
    <scope>NUCLEOTIDE SEQUENCE [LARGE SCALE GENOMIC DNA]</scope>
    <source>
        <strain evidence="4">cv. Chaw 1501</strain>
        <tissue evidence="3">Young leaves</tissue>
    </source>
</reference>
<dbReference type="Pfam" id="PF01487">
    <property type="entry name" value="DHquinase_I"/>
    <property type="match status" value="1"/>
</dbReference>
<dbReference type="Gene3D" id="3.40.50.10860">
    <property type="entry name" value="Leucine Dehydrogenase, chain A, domain 1"/>
    <property type="match status" value="1"/>
</dbReference>
<sequence length="512" mass="55498">MAEYDLLICTRLMGETPEEMLASMEKAKEEGADIAELKLHSMHSINDVEKVIKHRLLPLIISFSLTLSGGMCEADERKKCFEVLGLAVELGAEFVDVELEVAAEFMSGVQLEKHCNSKTIVSYHVKDRSSSKEKLGDLVAHMQSTRADIIKLVIDSFVITDVAKLFHLLSQCQVPLIAFAAGDRGLISQLLCRKFGGFLVYGSIGGNSIPGLPTLCSLRGVYKLEYMNAFTQIYGVISNPVGHSKGPILHNPAFRHIGYNGIYVPMCVDDIKKFFEVYSSPDFAGFSVGIPHKEAALGCCDEVDPLAKSIGAVNTIVRRPSDGKLIGYNTDCEAAITAIEDAMRARTGPNEGESHTSPLAGKLFVLVGAGGAGRALAFGAKSRGARIVIFNGNHERAKSLASAVSGEARPYKEINSFCPEKRMILANATSVGMQPNSDKTPVSKEVLGAYDLVFDSVYTPRNTRLLREAEEAGAIAVSGVEMFIRQAIAQFNLFTGGLADAEFMRNIVLNQF</sequence>
<evidence type="ECO:0000259" key="2">
    <source>
        <dbReference type="Pfam" id="PF18317"/>
    </source>
</evidence>
<gene>
    <name evidence="3" type="ORF">CKAN_02400700</name>
</gene>
<dbReference type="CDD" id="cd00502">
    <property type="entry name" value="DHQase_I"/>
    <property type="match status" value="1"/>
</dbReference>
<feature type="domain" description="SDH C-terminal" evidence="2">
    <location>
        <begin position="479"/>
        <end position="508"/>
    </location>
</feature>
<proteinExistence type="inferred from homology"/>
<feature type="domain" description="Shikimate dehydrogenase substrate binding N-terminal" evidence="1">
    <location>
        <begin position="236"/>
        <end position="316"/>
    </location>
</feature>
<dbReference type="InterPro" id="IPR001381">
    <property type="entry name" value="DHquinase_I"/>
</dbReference>
<name>A0A443PVA5_9MAGN</name>
<dbReference type="Gene3D" id="3.40.50.720">
    <property type="entry name" value="NAD(P)-binding Rossmann-like Domain"/>
    <property type="match status" value="1"/>
</dbReference>
<evidence type="ECO:0000313" key="4">
    <source>
        <dbReference type="Proteomes" id="UP000283530"/>
    </source>
</evidence>
<dbReference type="SUPFAM" id="SSF51735">
    <property type="entry name" value="NAD(P)-binding Rossmann-fold domains"/>
    <property type="match status" value="1"/>
</dbReference>
<dbReference type="CDD" id="cd01065">
    <property type="entry name" value="NAD_bind_Shikimate_DH"/>
    <property type="match status" value="1"/>
</dbReference>
<dbReference type="InterPro" id="IPR013785">
    <property type="entry name" value="Aldolase_TIM"/>
</dbReference>
<dbReference type="Gene3D" id="3.20.20.70">
    <property type="entry name" value="Aldolase class I"/>
    <property type="match status" value="1"/>
</dbReference>
<comment type="caution">
    <text evidence="3">The sequence shown here is derived from an EMBL/GenBank/DDBJ whole genome shotgun (WGS) entry which is preliminary data.</text>
</comment>
<dbReference type="Pfam" id="PF08501">
    <property type="entry name" value="Shikimate_dh_N"/>
    <property type="match status" value="1"/>
</dbReference>
<protein>
    <submittedName>
        <fullName evidence="3">Dehydroquinase class I</fullName>
    </submittedName>
</protein>
<dbReference type="FunFam" id="3.40.50.720:FF:000172">
    <property type="entry name" value="Bifunctional 3-dehydroquinate dehydratase/shikimate dehydrogenase, chloroplastic"/>
    <property type="match status" value="1"/>
</dbReference>
<evidence type="ECO:0000313" key="3">
    <source>
        <dbReference type="EMBL" id="RWR94700.1"/>
    </source>
</evidence>
<dbReference type="HAMAP" id="MF_00222">
    <property type="entry name" value="Shikimate_DH_AroE"/>
    <property type="match status" value="1"/>
</dbReference>
<evidence type="ECO:0000259" key="1">
    <source>
        <dbReference type="Pfam" id="PF08501"/>
    </source>
</evidence>
<dbReference type="PANTHER" id="PTHR21089:SF7">
    <property type="entry name" value="BIFUNCTIONAL 3-DEHYDROQUINATE DEHYDRATASE_SHIKIMATE DEHYDROGENASE, CHLOROPLASTIC-LIKE ISOFORM X1"/>
    <property type="match status" value="1"/>
</dbReference>
<organism evidence="3 4">
    <name type="scientific">Cinnamomum micranthum f. kanehirae</name>
    <dbReference type="NCBI Taxonomy" id="337451"/>
    <lineage>
        <taxon>Eukaryota</taxon>
        <taxon>Viridiplantae</taxon>
        <taxon>Streptophyta</taxon>
        <taxon>Embryophyta</taxon>
        <taxon>Tracheophyta</taxon>
        <taxon>Spermatophyta</taxon>
        <taxon>Magnoliopsida</taxon>
        <taxon>Magnoliidae</taxon>
        <taxon>Laurales</taxon>
        <taxon>Lauraceae</taxon>
        <taxon>Cinnamomum</taxon>
    </lineage>
</organism>
<dbReference type="OrthoDB" id="204377at2759"/>
<dbReference type="Proteomes" id="UP000283530">
    <property type="component" value="Unassembled WGS sequence"/>
</dbReference>
<dbReference type="EMBL" id="QPKB01000011">
    <property type="protein sequence ID" value="RWR94700.1"/>
    <property type="molecule type" value="Genomic_DNA"/>
</dbReference>
<dbReference type="Pfam" id="PF18317">
    <property type="entry name" value="SDH_C"/>
    <property type="match status" value="1"/>
</dbReference>
<accession>A0A443PVA5</accession>
<dbReference type="STRING" id="337451.A0A443PVA5"/>
<dbReference type="InterPro" id="IPR022893">
    <property type="entry name" value="Shikimate_DH_fam"/>
</dbReference>
<dbReference type="GO" id="GO:0019632">
    <property type="term" value="P:shikimate metabolic process"/>
    <property type="evidence" value="ECO:0007669"/>
    <property type="project" value="TreeGrafter"/>
</dbReference>
<dbReference type="InterPro" id="IPR036291">
    <property type="entry name" value="NAD(P)-bd_dom_sf"/>
</dbReference>
<dbReference type="PANTHER" id="PTHR21089">
    <property type="entry name" value="SHIKIMATE DEHYDROGENASE"/>
    <property type="match status" value="1"/>
</dbReference>
<dbReference type="SUPFAM" id="SSF51569">
    <property type="entry name" value="Aldolase"/>
    <property type="match status" value="1"/>
</dbReference>
<dbReference type="FunFam" id="3.40.50.10860:FF:000009">
    <property type="entry name" value="Bifunctional 3-dehydroquinate dehydratase/shikimate dehydrogenase, chloroplastic"/>
    <property type="match status" value="1"/>
</dbReference>
<dbReference type="InterPro" id="IPR013708">
    <property type="entry name" value="Shikimate_DH-bd_N"/>
</dbReference>
<dbReference type="InterPro" id="IPR041121">
    <property type="entry name" value="SDH_C"/>
</dbReference>
<dbReference type="GO" id="GO:0004764">
    <property type="term" value="F:shikimate 3-dehydrogenase (NADP+) activity"/>
    <property type="evidence" value="ECO:0007669"/>
    <property type="project" value="InterPro"/>
</dbReference>
<dbReference type="GO" id="GO:0009423">
    <property type="term" value="P:chorismate biosynthetic process"/>
    <property type="evidence" value="ECO:0007669"/>
    <property type="project" value="TreeGrafter"/>
</dbReference>
<dbReference type="GO" id="GO:0003855">
    <property type="term" value="F:3-dehydroquinate dehydratase activity"/>
    <property type="evidence" value="ECO:0007669"/>
    <property type="project" value="InterPro"/>
</dbReference>